<organism evidence="2 3">
    <name type="scientific">Mycena belliarum</name>
    <dbReference type="NCBI Taxonomy" id="1033014"/>
    <lineage>
        <taxon>Eukaryota</taxon>
        <taxon>Fungi</taxon>
        <taxon>Dikarya</taxon>
        <taxon>Basidiomycota</taxon>
        <taxon>Agaricomycotina</taxon>
        <taxon>Agaricomycetes</taxon>
        <taxon>Agaricomycetidae</taxon>
        <taxon>Agaricales</taxon>
        <taxon>Marasmiineae</taxon>
        <taxon>Mycenaceae</taxon>
        <taxon>Mycena</taxon>
    </lineage>
</organism>
<name>A0AAD6U3T9_9AGAR</name>
<dbReference type="EMBL" id="JARJCN010000039">
    <property type="protein sequence ID" value="KAJ7083936.1"/>
    <property type="molecule type" value="Genomic_DNA"/>
</dbReference>
<sequence length="128" mass="15396">MSVDLLPKKSPLSDNEKHARHSEAQRRYRERNLESTRAKARERMQRQRSKILSPEQRQDKAEKRREKDADFRQLQRSRKFVAKYGYATFIDLYLPEFEAQGKKHLPGLRLDALARKRSKELETHWSEM</sequence>
<feature type="compositionally biased region" description="Basic and acidic residues" evidence="1">
    <location>
        <begin position="14"/>
        <end position="45"/>
    </location>
</feature>
<evidence type="ECO:0000313" key="2">
    <source>
        <dbReference type="EMBL" id="KAJ7083936.1"/>
    </source>
</evidence>
<feature type="compositionally biased region" description="Basic and acidic residues" evidence="1">
    <location>
        <begin position="56"/>
        <end position="71"/>
    </location>
</feature>
<reference evidence="2" key="1">
    <citation type="submission" date="2023-03" db="EMBL/GenBank/DDBJ databases">
        <title>Massive genome expansion in bonnet fungi (Mycena s.s.) driven by repeated elements and novel gene families across ecological guilds.</title>
        <authorList>
            <consortium name="Lawrence Berkeley National Laboratory"/>
            <person name="Harder C.B."/>
            <person name="Miyauchi S."/>
            <person name="Viragh M."/>
            <person name="Kuo A."/>
            <person name="Thoen E."/>
            <person name="Andreopoulos B."/>
            <person name="Lu D."/>
            <person name="Skrede I."/>
            <person name="Drula E."/>
            <person name="Henrissat B."/>
            <person name="Morin E."/>
            <person name="Kohler A."/>
            <person name="Barry K."/>
            <person name="LaButti K."/>
            <person name="Morin E."/>
            <person name="Salamov A."/>
            <person name="Lipzen A."/>
            <person name="Mereny Z."/>
            <person name="Hegedus B."/>
            <person name="Baldrian P."/>
            <person name="Stursova M."/>
            <person name="Weitz H."/>
            <person name="Taylor A."/>
            <person name="Grigoriev I.V."/>
            <person name="Nagy L.G."/>
            <person name="Martin F."/>
            <person name="Kauserud H."/>
        </authorList>
    </citation>
    <scope>NUCLEOTIDE SEQUENCE</scope>
    <source>
        <strain evidence="2">CBHHK173m</strain>
    </source>
</reference>
<dbReference type="Proteomes" id="UP001222325">
    <property type="component" value="Unassembled WGS sequence"/>
</dbReference>
<dbReference type="AlphaFoldDB" id="A0AAD6U3T9"/>
<protein>
    <submittedName>
        <fullName evidence="2">Uncharacterized protein</fullName>
    </submittedName>
</protein>
<gene>
    <name evidence="2" type="ORF">B0H15DRAFT_951691</name>
</gene>
<feature type="region of interest" description="Disordered" evidence="1">
    <location>
        <begin position="1"/>
        <end position="71"/>
    </location>
</feature>
<evidence type="ECO:0000256" key="1">
    <source>
        <dbReference type="SAM" id="MobiDB-lite"/>
    </source>
</evidence>
<keyword evidence="3" id="KW-1185">Reference proteome</keyword>
<comment type="caution">
    <text evidence="2">The sequence shown here is derived from an EMBL/GenBank/DDBJ whole genome shotgun (WGS) entry which is preliminary data.</text>
</comment>
<accession>A0AAD6U3T9</accession>
<evidence type="ECO:0000313" key="3">
    <source>
        <dbReference type="Proteomes" id="UP001222325"/>
    </source>
</evidence>
<proteinExistence type="predicted"/>